<dbReference type="Pfam" id="PF04191">
    <property type="entry name" value="PEMT"/>
    <property type="match status" value="1"/>
</dbReference>
<feature type="transmembrane region" description="Helical" evidence="16">
    <location>
        <begin position="215"/>
        <end position="238"/>
    </location>
</feature>
<evidence type="ECO:0000256" key="14">
    <source>
        <dbReference type="HAMAP-Rule" id="MF_03216"/>
    </source>
</evidence>
<comment type="subcellular location">
    <subcellularLocation>
        <location evidence="14">Endoplasmic reticulum membrane</location>
        <topology evidence="14">Multi-pass membrane protein</topology>
    </subcellularLocation>
    <subcellularLocation>
        <location evidence="14">Mitochondrion membrane</location>
        <topology evidence="14">Multi-pass membrane protein</topology>
    </subcellularLocation>
</comment>
<comment type="catalytic activity">
    <reaction evidence="14">
        <text>a 1,2-diacyl-sn-glycero-3-phospho-N,N-dimethylethanolamine + S-adenosyl-L-methionine = a 1,2-diacyl-sn-glycero-3-phosphocholine + S-adenosyl-L-homocysteine + H(+)</text>
        <dbReference type="Rhea" id="RHEA:32739"/>
        <dbReference type="ChEBI" id="CHEBI:15378"/>
        <dbReference type="ChEBI" id="CHEBI:57643"/>
        <dbReference type="ChEBI" id="CHEBI:57856"/>
        <dbReference type="ChEBI" id="CHEBI:59789"/>
        <dbReference type="ChEBI" id="CHEBI:64572"/>
    </reaction>
</comment>
<dbReference type="EC" id="2.1.1.71" evidence="14"/>
<dbReference type="HAMAP" id="MF_03216">
    <property type="entry name" value="PLMT"/>
    <property type="match status" value="1"/>
</dbReference>
<dbReference type="GO" id="GO:0032259">
    <property type="term" value="P:methylation"/>
    <property type="evidence" value="ECO:0007669"/>
    <property type="project" value="UniProtKB-KW"/>
</dbReference>
<feature type="topological domain" description="Lumenal" evidence="14">
    <location>
        <begin position="180"/>
        <end position="222"/>
    </location>
</feature>
<evidence type="ECO:0000313" key="17">
    <source>
        <dbReference type="EMBL" id="KAJ8902400.1"/>
    </source>
</evidence>
<dbReference type="EC" id="2.1.1.17" evidence="14"/>
<dbReference type="AlphaFoldDB" id="A0AAV8UIM5"/>
<evidence type="ECO:0000256" key="10">
    <source>
        <dbReference type="ARBA" id="ARBA00023098"/>
    </source>
</evidence>
<feature type="topological domain" description="Lumenal" evidence="14">
    <location>
        <begin position="1"/>
        <end position="75"/>
    </location>
</feature>
<reference evidence="17 18" key="1">
    <citation type="journal article" date="2023" name="Nat. Commun.">
        <title>Origin of minicircular mitochondrial genomes in red algae.</title>
        <authorList>
            <person name="Lee Y."/>
            <person name="Cho C.H."/>
            <person name="Lee Y.M."/>
            <person name="Park S.I."/>
            <person name="Yang J.H."/>
            <person name="West J.A."/>
            <person name="Bhattacharya D."/>
            <person name="Yoon H.S."/>
        </authorList>
    </citation>
    <scope>NUCLEOTIDE SEQUENCE [LARGE SCALE GENOMIC DNA]</scope>
    <source>
        <strain evidence="17 18">CCMP1338</strain>
        <tissue evidence="17">Whole cell</tissue>
    </source>
</reference>
<dbReference type="GO" id="GO:0004608">
    <property type="term" value="F:phosphatidylethanolamine N-methyltransferase activity"/>
    <property type="evidence" value="ECO:0007669"/>
    <property type="project" value="UniProtKB-UniRule"/>
</dbReference>
<keyword evidence="4 14" id="KW-0489">Methyltransferase</keyword>
<dbReference type="GO" id="GO:0006656">
    <property type="term" value="P:phosphatidylcholine biosynthetic process"/>
    <property type="evidence" value="ECO:0007669"/>
    <property type="project" value="UniProtKB-UniRule"/>
</dbReference>
<evidence type="ECO:0000313" key="18">
    <source>
        <dbReference type="Proteomes" id="UP001157974"/>
    </source>
</evidence>
<dbReference type="EMBL" id="JAMWBK010000009">
    <property type="protein sequence ID" value="KAJ8902400.1"/>
    <property type="molecule type" value="Genomic_DNA"/>
</dbReference>
<feature type="intramembrane region" description="Helical" evidence="14">
    <location>
        <begin position="76"/>
        <end position="96"/>
    </location>
</feature>
<comment type="pathway">
    <text evidence="1 14">Phospholipid metabolism; phosphatidylcholine biosynthesis.</text>
</comment>
<keyword evidence="9 14" id="KW-1133">Transmembrane helix</keyword>
<keyword evidence="13 14" id="KW-1208">Phospholipid metabolism</keyword>
<comment type="similarity">
    <text evidence="14">Belongs to the class VI-like SAM-binding methyltransferase superfamily. PEMT/PEM2 methyltransferase family.</text>
</comment>
<keyword evidence="11 14" id="KW-0472">Membrane</keyword>
<evidence type="ECO:0000256" key="12">
    <source>
        <dbReference type="ARBA" id="ARBA00023209"/>
    </source>
</evidence>
<feature type="transmembrane region" description="Helical" evidence="16">
    <location>
        <begin position="77"/>
        <end position="96"/>
    </location>
</feature>
<keyword evidence="5 14" id="KW-0808">Transferase</keyword>
<keyword evidence="18" id="KW-1185">Reference proteome</keyword>
<feature type="topological domain" description="Lumenal" evidence="14">
    <location>
        <begin position="97"/>
        <end position="108"/>
    </location>
</feature>
<evidence type="ECO:0000256" key="6">
    <source>
        <dbReference type="ARBA" id="ARBA00022691"/>
    </source>
</evidence>
<dbReference type="Proteomes" id="UP001157974">
    <property type="component" value="Unassembled WGS sequence"/>
</dbReference>
<keyword evidence="6 14" id="KW-0949">S-adenosyl-L-methionine</keyword>
<keyword evidence="7 14" id="KW-0812">Transmembrane</keyword>
<evidence type="ECO:0000256" key="9">
    <source>
        <dbReference type="ARBA" id="ARBA00022989"/>
    </source>
</evidence>
<evidence type="ECO:0000256" key="11">
    <source>
        <dbReference type="ARBA" id="ARBA00023136"/>
    </source>
</evidence>
<dbReference type="GO" id="GO:0031966">
    <property type="term" value="C:mitochondrial membrane"/>
    <property type="evidence" value="ECO:0007669"/>
    <property type="project" value="UniProtKB-SubCell"/>
</dbReference>
<organism evidence="17 18">
    <name type="scientific">Rhodosorus marinus</name>
    <dbReference type="NCBI Taxonomy" id="101924"/>
    <lineage>
        <taxon>Eukaryota</taxon>
        <taxon>Rhodophyta</taxon>
        <taxon>Stylonematophyceae</taxon>
        <taxon>Stylonematales</taxon>
        <taxon>Stylonemataceae</taxon>
        <taxon>Rhodosorus</taxon>
    </lineage>
</organism>
<sequence length="299" mass="33672">MSYWKYLPSDLSLVREGIQNVGDKIESVFEVAEPYLEPVLEVEKMFPHVFEAPSKLLASAFVKMPQQSEYVDLSDPLFSRAFIVIALCPLIWNVLGRLEYKTKILTKIFFGRYPGCYALATWIFCFSLFRDKSFMEVLRSPNQPVCELLAKDEYLALAGVLFILGLVLIVSAYIRLGVVGTYLGDYFGILFEEKLEGFPFSASPHPMYDGATMLFAARALVAQSMAGVLLACWVYIVYRIASVFEESFTDFIYSEKQTHDRKATKSTQSVSSSKVKSVQKTKSQKSKGTTSSSSNNKRS</sequence>
<evidence type="ECO:0000256" key="2">
    <source>
        <dbReference type="ARBA" id="ARBA00005189"/>
    </source>
</evidence>
<evidence type="ECO:0000256" key="7">
    <source>
        <dbReference type="ARBA" id="ARBA00022692"/>
    </source>
</evidence>
<evidence type="ECO:0000256" key="15">
    <source>
        <dbReference type="SAM" id="MobiDB-lite"/>
    </source>
</evidence>
<name>A0AAV8UIM5_9RHOD</name>
<evidence type="ECO:0000256" key="5">
    <source>
        <dbReference type="ARBA" id="ARBA00022679"/>
    </source>
</evidence>
<feature type="compositionally biased region" description="Low complexity" evidence="15">
    <location>
        <begin position="265"/>
        <end position="276"/>
    </location>
</feature>
<feature type="binding site" evidence="14">
    <location>
        <begin position="163"/>
        <end position="165"/>
    </location>
    <ligand>
        <name>S-adenosyl-L-methionine</name>
        <dbReference type="ChEBI" id="CHEBI:59789"/>
    </ligand>
</feature>
<feature type="transmembrane region" description="Helical" evidence="16">
    <location>
        <begin position="108"/>
        <end position="129"/>
    </location>
</feature>
<keyword evidence="3 14" id="KW-0444">Lipid biosynthesis</keyword>
<dbReference type="GO" id="GO:0000773">
    <property type="term" value="F:phosphatidyl-N-methylethanolamine N-methyltransferase activity"/>
    <property type="evidence" value="ECO:0007669"/>
    <property type="project" value="UniProtKB-UniRule"/>
</dbReference>
<accession>A0AAV8UIM5</accession>
<evidence type="ECO:0000256" key="8">
    <source>
        <dbReference type="ARBA" id="ARBA00022824"/>
    </source>
</evidence>
<feature type="topological domain" description="Cytoplasmic" evidence="14">
    <location>
        <begin position="244"/>
        <end position="299"/>
    </location>
</feature>
<feature type="transmembrane region" description="Helical" evidence="16">
    <location>
        <begin position="154"/>
        <end position="174"/>
    </location>
</feature>
<dbReference type="PANTHER" id="PTHR15458:SF5">
    <property type="entry name" value="PHOSPHATIDYLETHANOLAMINE N-METHYLTRANSFERASE"/>
    <property type="match status" value="1"/>
</dbReference>
<gene>
    <name evidence="17" type="ORF">NDN08_006805</name>
</gene>
<proteinExistence type="inferred from homology"/>
<dbReference type="PANTHER" id="PTHR15458">
    <property type="entry name" value="PHOSPHATIDYLETHANOLAMINE N-METHYLTRANSFERASE"/>
    <property type="match status" value="1"/>
</dbReference>
<keyword evidence="10 14" id="KW-0443">Lipid metabolism</keyword>
<comment type="pathway">
    <text evidence="2">Lipid metabolism.</text>
</comment>
<dbReference type="InterPro" id="IPR024960">
    <property type="entry name" value="PEMT/MFAP"/>
</dbReference>
<feature type="binding site" evidence="14">
    <location>
        <begin position="245"/>
        <end position="246"/>
    </location>
    <ligand>
        <name>S-adenosyl-L-methionine</name>
        <dbReference type="ChEBI" id="CHEBI:59789"/>
    </ligand>
</feature>
<comment type="catalytic activity">
    <reaction evidence="14">
        <text>a 1,2-diacyl-sn-glycero-3-phospho-N-methylethanolamine + S-adenosyl-L-methionine = a 1,2-diacyl-sn-glycero-3-phospho-N,N-dimethylethanolamine + S-adenosyl-L-homocysteine + H(+)</text>
        <dbReference type="Rhea" id="RHEA:32735"/>
        <dbReference type="ChEBI" id="CHEBI:15378"/>
        <dbReference type="ChEBI" id="CHEBI:57856"/>
        <dbReference type="ChEBI" id="CHEBI:59789"/>
        <dbReference type="ChEBI" id="CHEBI:64572"/>
        <dbReference type="ChEBI" id="CHEBI:64573"/>
        <dbReference type="EC" id="2.1.1.71"/>
    </reaction>
</comment>
<evidence type="ECO:0000256" key="3">
    <source>
        <dbReference type="ARBA" id="ARBA00022516"/>
    </source>
</evidence>
<keyword evidence="8 14" id="KW-0256">Endoplasmic reticulum</keyword>
<dbReference type="PROSITE" id="PS51599">
    <property type="entry name" value="SAM_PEMT_PEM2"/>
    <property type="match status" value="1"/>
</dbReference>
<protein>
    <recommendedName>
        <fullName evidence="14">Phosphatidylethanolamine N-methyltransferase</fullName>
        <shortName evidence="14">PEAMT</shortName>
        <shortName evidence="14">PEMT</shortName>
        <ecNumber evidence="14">2.1.1.17</ecNumber>
        <ecNumber evidence="14">2.1.1.71</ecNumber>
    </recommendedName>
    <alternativeName>
        <fullName evidence="14">Phospholipid methyltransferase</fullName>
        <shortName evidence="14">PLMT</shortName>
    </alternativeName>
</protein>
<comment type="function">
    <text evidence="14">Catalyzes the three sequential steps of the methylation pathway for the biosynthesis of phosphatidylcholine, a critical and essential component for membrane structure. Uses S-adenosylmethionine (S-adenosyl-L-methionine, SAM or AdoMet) as the methyl group donor for the methylation of phosphatidylethanolamine (1,2-diacyl-sn-glycero-3-phosphoethanolamine, PE) to phosphatidylmonomethylethanolamine (1,2-diacyl-sn-glycero-3-phospho-N-methylethanolamine, PMME), PMME to phosphatidyldimethylethanolamine (1,2-diacyl-sn-glycero-3-phospho-N,N-dimethylethanolamine, PDME), and PDME to phosphatidylcholine (1,2-diacyl-sn-glycero-3-phosphocholine, PC), producing S-adenosyl-L-homocysteine in each step.</text>
</comment>
<feature type="compositionally biased region" description="Low complexity" evidence="15">
    <location>
        <begin position="286"/>
        <end position="299"/>
    </location>
</feature>
<dbReference type="GO" id="GO:0005789">
    <property type="term" value="C:endoplasmic reticulum membrane"/>
    <property type="evidence" value="ECO:0007669"/>
    <property type="project" value="UniProtKB-SubCell"/>
</dbReference>
<feature type="region of interest" description="Disordered" evidence="15">
    <location>
        <begin position="257"/>
        <end position="299"/>
    </location>
</feature>
<keyword evidence="14" id="KW-0496">Mitochondrion</keyword>
<comment type="catalytic activity">
    <reaction evidence="14">
        <text>a 1,2-diacyl-sn-glycero-3-phosphoethanolamine + S-adenosyl-L-methionine = a 1,2-diacyl-sn-glycero-3-phospho-N-methylethanolamine + S-adenosyl-L-homocysteine + H(+)</text>
        <dbReference type="Rhea" id="RHEA:11164"/>
        <dbReference type="ChEBI" id="CHEBI:15378"/>
        <dbReference type="ChEBI" id="CHEBI:57856"/>
        <dbReference type="ChEBI" id="CHEBI:59789"/>
        <dbReference type="ChEBI" id="CHEBI:64573"/>
        <dbReference type="ChEBI" id="CHEBI:64612"/>
        <dbReference type="EC" id="2.1.1.17"/>
    </reaction>
</comment>
<keyword evidence="12 14" id="KW-0594">Phospholipid biosynthesis</keyword>
<evidence type="ECO:0000256" key="1">
    <source>
        <dbReference type="ARBA" id="ARBA00004969"/>
    </source>
</evidence>
<comment type="caution">
    <text evidence="14">Lacks conserved residue(s) required for the propagation of feature annotation.</text>
</comment>
<evidence type="ECO:0000256" key="16">
    <source>
        <dbReference type="SAM" id="Phobius"/>
    </source>
</evidence>
<comment type="caution">
    <text evidence="17">The sequence shown here is derived from an EMBL/GenBank/DDBJ whole genome shotgun (WGS) entry which is preliminary data.</text>
</comment>
<evidence type="ECO:0000256" key="4">
    <source>
        <dbReference type="ARBA" id="ARBA00022603"/>
    </source>
</evidence>
<evidence type="ECO:0000256" key="13">
    <source>
        <dbReference type="ARBA" id="ARBA00023264"/>
    </source>
</evidence>
<dbReference type="InterPro" id="IPR007318">
    <property type="entry name" value="Phopholipid_MeTrfase"/>
</dbReference>